<sequence>MDTLHTLEGAGEEFELDVVVAQVLGGGQQFAAPRPRRFIPWTVTGNRW</sequence>
<evidence type="ECO:0000313" key="2">
    <source>
        <dbReference type="Proteomes" id="UP001180724"/>
    </source>
</evidence>
<accession>A0ABU3AYI4</accession>
<reference evidence="1" key="1">
    <citation type="submission" date="2024-05" db="EMBL/GenBank/DDBJ databases">
        <title>30 novel species of actinomycetes from the DSMZ collection.</title>
        <authorList>
            <person name="Nouioui I."/>
        </authorList>
    </citation>
    <scope>NUCLEOTIDE SEQUENCE</scope>
    <source>
        <strain evidence="1">DSM 40712</strain>
    </source>
</reference>
<organism evidence="1 2">
    <name type="scientific">Streptomyces lancefieldiae</name>
    <dbReference type="NCBI Taxonomy" id="3075520"/>
    <lineage>
        <taxon>Bacteria</taxon>
        <taxon>Bacillati</taxon>
        <taxon>Actinomycetota</taxon>
        <taxon>Actinomycetes</taxon>
        <taxon>Kitasatosporales</taxon>
        <taxon>Streptomycetaceae</taxon>
        <taxon>Streptomyces</taxon>
    </lineage>
</organism>
<evidence type="ECO:0000313" key="1">
    <source>
        <dbReference type="EMBL" id="MDT0615233.1"/>
    </source>
</evidence>
<name>A0ABU3AYI4_9ACTN</name>
<dbReference type="EMBL" id="JAVRFH010000056">
    <property type="protein sequence ID" value="MDT0615233.1"/>
    <property type="molecule type" value="Genomic_DNA"/>
</dbReference>
<protein>
    <submittedName>
        <fullName evidence="1">Uncharacterized protein</fullName>
    </submittedName>
</protein>
<comment type="caution">
    <text evidence="1">The sequence shown here is derived from an EMBL/GenBank/DDBJ whole genome shotgun (WGS) entry which is preliminary data.</text>
</comment>
<gene>
    <name evidence="1" type="ORF">RM812_34335</name>
</gene>
<keyword evidence="2" id="KW-1185">Reference proteome</keyword>
<dbReference type="Proteomes" id="UP001180724">
    <property type="component" value="Unassembled WGS sequence"/>
</dbReference>
<dbReference type="RefSeq" id="WP_311582092.1">
    <property type="nucleotide sequence ID" value="NZ_JAVRFH010000056.1"/>
</dbReference>
<proteinExistence type="predicted"/>